<feature type="binding site" evidence="8">
    <location>
        <position position="380"/>
    </location>
    <ligand>
        <name>substrate</name>
    </ligand>
</feature>
<dbReference type="GO" id="GO:0000166">
    <property type="term" value="F:nucleotide binding"/>
    <property type="evidence" value="ECO:0007669"/>
    <property type="project" value="UniProtKB-KW"/>
</dbReference>
<feature type="binding site" evidence="8">
    <location>
        <position position="113"/>
    </location>
    <ligand>
        <name>substrate</name>
    </ligand>
</feature>
<dbReference type="FunFam" id="3.40.50.10860:FF:000002">
    <property type="entry name" value="Glutamate dehydrogenase"/>
    <property type="match status" value="1"/>
</dbReference>
<evidence type="ECO:0000313" key="12">
    <source>
        <dbReference type="EMBL" id="NDW15747.1"/>
    </source>
</evidence>
<gene>
    <name evidence="12" type="ORF">GTQ48_09475</name>
</gene>
<dbReference type="InterPro" id="IPR050724">
    <property type="entry name" value="Glu_Leu_Phe_Val_DH"/>
</dbReference>
<comment type="similarity">
    <text evidence="2 6 10">Belongs to the Glu/Leu/Phe/Val dehydrogenases family.</text>
</comment>
<feature type="binding site" evidence="8">
    <location>
        <position position="211"/>
    </location>
    <ligand>
        <name>NAD(+)</name>
        <dbReference type="ChEBI" id="CHEBI:57540"/>
    </ligand>
</feature>
<comment type="caution">
    <text evidence="12">The sequence shown here is derived from an EMBL/GenBank/DDBJ whole genome shotgun (WGS) entry which is preliminary data.</text>
</comment>
<keyword evidence="8" id="KW-0547">Nucleotide-binding</keyword>
<evidence type="ECO:0000256" key="3">
    <source>
        <dbReference type="ARBA" id="ARBA00011643"/>
    </source>
</evidence>
<dbReference type="PRINTS" id="PR00082">
    <property type="entry name" value="GLFDHDRGNASE"/>
</dbReference>
<dbReference type="GO" id="GO:0004354">
    <property type="term" value="F:glutamate dehydrogenase (NADP+) activity"/>
    <property type="evidence" value="ECO:0007669"/>
    <property type="project" value="UniProtKB-EC"/>
</dbReference>
<dbReference type="SUPFAM" id="SSF53223">
    <property type="entry name" value="Aminoacid dehydrogenase-like, N-terminal domain"/>
    <property type="match status" value="1"/>
</dbReference>
<feature type="active site" description="Proton donor" evidence="7">
    <location>
        <position position="128"/>
    </location>
</feature>
<dbReference type="PANTHER" id="PTHR43571">
    <property type="entry name" value="NADP-SPECIFIC GLUTAMATE DEHYDROGENASE 1-RELATED"/>
    <property type="match status" value="1"/>
</dbReference>
<evidence type="ECO:0000313" key="13">
    <source>
        <dbReference type="Proteomes" id="UP000471381"/>
    </source>
</evidence>
<dbReference type="Pfam" id="PF00208">
    <property type="entry name" value="ELFV_dehydrog"/>
    <property type="match status" value="1"/>
</dbReference>
<comment type="catalytic activity">
    <reaction evidence="5">
        <text>L-glutamate + NADP(+) + H2O = 2-oxoglutarate + NH4(+) + NADPH + H(+)</text>
        <dbReference type="Rhea" id="RHEA:11612"/>
        <dbReference type="ChEBI" id="CHEBI:15377"/>
        <dbReference type="ChEBI" id="CHEBI:15378"/>
        <dbReference type="ChEBI" id="CHEBI:16810"/>
        <dbReference type="ChEBI" id="CHEBI:28938"/>
        <dbReference type="ChEBI" id="CHEBI:29985"/>
        <dbReference type="ChEBI" id="CHEBI:57783"/>
        <dbReference type="ChEBI" id="CHEBI:58349"/>
        <dbReference type="EC" id="1.4.1.4"/>
    </reaction>
</comment>
<sequence length="450" mass="49536">MSDVSNFDEIYGFLNTKFENEKEYLQAVHEVLEDIIPIYNANSAYKQGDVVRRLCLPERVIYFTVSWVSSEGNVEVNQGWRVQHNGAMGPYKGGLRFHPTVNLSVLKFLAFEQCFKNALTGLPMGGGKGGSDFNPKGRSDRDIMLFCQAFMRELQRHIGANTDIPAGDINVGAREIGYMYGEYRRLNNKFEGVLTGKGLEFGGSYVRTEATGFGLIYFTESVCKANDTDLNNKRVVVSGAGNVALHAAQKAIQKGARVVTLSNSRGLLFCDEGFSEADIAWAIKQHTTSDNILVALEKRGAGVWFEKKTPWHIKCDIALPCATQNELHEADAKELLKNGCTMVLEGANMPCSIEAQEAFISKNIAYVPGKASNAGGVALSGLEMSQNAMFSQRSAHILDEELQSIMQSIHERCLEEAKLLANRNGYINYMKGANIAAFRRLADAIVAQGV</sequence>
<evidence type="ECO:0000256" key="4">
    <source>
        <dbReference type="ARBA" id="ARBA00023002"/>
    </source>
</evidence>
<evidence type="ECO:0000256" key="9">
    <source>
        <dbReference type="PIRSR" id="PIRSR000185-3"/>
    </source>
</evidence>
<keyword evidence="4 6" id="KW-0560">Oxidoreductase</keyword>
<comment type="function">
    <text evidence="1">Catalyzes the reversible oxidative deamination of glutamate to alpha-ketoglutarate and ammonia.</text>
</comment>
<dbReference type="Gene3D" id="3.40.50.10860">
    <property type="entry name" value="Leucine Dehydrogenase, chain A, domain 1"/>
    <property type="match status" value="1"/>
</dbReference>
<dbReference type="Gene3D" id="3.40.50.720">
    <property type="entry name" value="NAD(P)-binding Rossmann-like Domain"/>
    <property type="match status" value="1"/>
</dbReference>
<dbReference type="InterPro" id="IPR036291">
    <property type="entry name" value="NAD(P)-bd_dom_sf"/>
</dbReference>
<proteinExistence type="inferred from homology"/>
<evidence type="ECO:0000256" key="10">
    <source>
        <dbReference type="RuleBase" id="RU004417"/>
    </source>
</evidence>
<dbReference type="SUPFAM" id="SSF51735">
    <property type="entry name" value="NAD(P)-binding Rossmann-fold domains"/>
    <property type="match status" value="1"/>
</dbReference>
<dbReference type="FunFam" id="3.40.50.720:FF:000030">
    <property type="entry name" value="Glutamate dehydrogenase"/>
    <property type="match status" value="1"/>
</dbReference>
<dbReference type="PIRSF" id="PIRSF000185">
    <property type="entry name" value="Glu_DH"/>
    <property type="match status" value="1"/>
</dbReference>
<dbReference type="Gene3D" id="1.10.285.10">
    <property type="entry name" value="Glutamate Dehydrogenase, chain A, domain 3"/>
    <property type="match status" value="2"/>
</dbReference>
<feature type="binding site" evidence="8">
    <location>
        <position position="242"/>
    </location>
    <ligand>
        <name>NAD(+)</name>
        <dbReference type="ChEBI" id="CHEBI:57540"/>
    </ligand>
</feature>
<dbReference type="EMBL" id="JAAAWO010000005">
    <property type="protein sequence ID" value="NDW15747.1"/>
    <property type="molecule type" value="Genomic_DNA"/>
</dbReference>
<dbReference type="GO" id="GO:0005829">
    <property type="term" value="C:cytosol"/>
    <property type="evidence" value="ECO:0007669"/>
    <property type="project" value="TreeGrafter"/>
</dbReference>
<dbReference type="PROSITE" id="PS00074">
    <property type="entry name" value="GLFV_DEHYDROGENASE"/>
    <property type="match status" value="1"/>
</dbReference>
<protein>
    <recommendedName>
        <fullName evidence="6">Glutamate dehydrogenase</fullName>
    </recommendedName>
</protein>
<dbReference type="InterPro" id="IPR006097">
    <property type="entry name" value="Glu/Leu/Phe/Val/Trp_DH_dimer"/>
</dbReference>
<feature type="domain" description="Glutamate/phenylalanine/leucine/valine/L-tryptophan dehydrogenase C-terminal" evidence="11">
    <location>
        <begin position="204"/>
        <end position="449"/>
    </location>
</feature>
<dbReference type="InterPro" id="IPR006095">
    <property type="entry name" value="Glu/Leu/Phe/Val/Trp_DH"/>
</dbReference>
<evidence type="ECO:0000256" key="5">
    <source>
        <dbReference type="ARBA" id="ARBA00048584"/>
    </source>
</evidence>
<feature type="binding site" evidence="8">
    <location>
        <position position="167"/>
    </location>
    <ligand>
        <name>substrate</name>
    </ligand>
</feature>
<name>A0A6N9TEL2_9ALTE</name>
<dbReference type="Pfam" id="PF02812">
    <property type="entry name" value="ELFV_dehydrog_N"/>
    <property type="match status" value="1"/>
</dbReference>
<feature type="binding site" evidence="8">
    <location>
        <position position="92"/>
    </location>
    <ligand>
        <name>substrate</name>
    </ligand>
</feature>
<evidence type="ECO:0000256" key="1">
    <source>
        <dbReference type="ARBA" id="ARBA00003868"/>
    </source>
</evidence>
<organism evidence="12 13">
    <name type="scientific">Alteromonas genovensis</name>
    <dbReference type="NCBI Taxonomy" id="471225"/>
    <lineage>
        <taxon>Bacteria</taxon>
        <taxon>Pseudomonadati</taxon>
        <taxon>Pseudomonadota</taxon>
        <taxon>Gammaproteobacteria</taxon>
        <taxon>Alteromonadales</taxon>
        <taxon>Alteromonadaceae</taxon>
        <taxon>Alteromonas/Salinimonas group</taxon>
        <taxon>Alteromonas</taxon>
    </lineage>
</organism>
<dbReference type="FunFam" id="1.10.285.10:FF:000001">
    <property type="entry name" value="Glutamate dehydrogenase"/>
    <property type="match status" value="1"/>
</dbReference>
<evidence type="ECO:0000256" key="2">
    <source>
        <dbReference type="ARBA" id="ARBA00006382"/>
    </source>
</evidence>
<dbReference type="InterPro" id="IPR014362">
    <property type="entry name" value="Glu_DH"/>
</dbReference>
<evidence type="ECO:0000256" key="8">
    <source>
        <dbReference type="PIRSR" id="PIRSR000185-2"/>
    </source>
</evidence>
<dbReference type="RefSeq" id="WP_163106455.1">
    <property type="nucleotide sequence ID" value="NZ_JAAAWO010000005.1"/>
</dbReference>
<evidence type="ECO:0000256" key="7">
    <source>
        <dbReference type="PIRSR" id="PIRSR000185-1"/>
    </source>
</evidence>
<comment type="subunit">
    <text evidence="3">Homohexamer.</text>
</comment>
<dbReference type="GO" id="GO:0006537">
    <property type="term" value="P:glutamate biosynthetic process"/>
    <property type="evidence" value="ECO:0007669"/>
    <property type="project" value="TreeGrafter"/>
</dbReference>
<feature type="site" description="Important for catalysis" evidence="9">
    <location>
        <position position="168"/>
    </location>
</feature>
<keyword evidence="8" id="KW-0520">NAD</keyword>
<dbReference type="PANTHER" id="PTHR43571:SF1">
    <property type="entry name" value="NADP-SPECIFIC GLUTAMATE DEHYDROGENASE 1-RELATED"/>
    <property type="match status" value="1"/>
</dbReference>
<dbReference type="NCBIfam" id="NF006929">
    <property type="entry name" value="PRK09414.1"/>
    <property type="match status" value="1"/>
</dbReference>
<dbReference type="AlphaFoldDB" id="A0A6N9TEL2"/>
<feature type="binding site" evidence="8">
    <location>
        <position position="116"/>
    </location>
    <ligand>
        <name>substrate</name>
    </ligand>
</feature>
<evidence type="ECO:0000256" key="6">
    <source>
        <dbReference type="PIRNR" id="PIRNR000185"/>
    </source>
</evidence>
<dbReference type="Proteomes" id="UP000471381">
    <property type="component" value="Unassembled WGS sequence"/>
</dbReference>
<accession>A0A6N9TEL2</accession>
<dbReference type="InterPro" id="IPR046346">
    <property type="entry name" value="Aminoacid_DH-like_N_sf"/>
</dbReference>
<keyword evidence="13" id="KW-1185">Reference proteome</keyword>
<dbReference type="SMART" id="SM00839">
    <property type="entry name" value="ELFV_dehydrog"/>
    <property type="match status" value="1"/>
</dbReference>
<evidence type="ECO:0000259" key="11">
    <source>
        <dbReference type="SMART" id="SM00839"/>
    </source>
</evidence>
<dbReference type="InterPro" id="IPR033524">
    <property type="entry name" value="Glu/Leu/Phe/Val_DH_AS"/>
</dbReference>
<reference evidence="12 13" key="1">
    <citation type="submission" date="2020-01" db="EMBL/GenBank/DDBJ databases">
        <title>Genomes of bacteria type strains.</title>
        <authorList>
            <person name="Chen J."/>
            <person name="Zhu S."/>
            <person name="Yang J."/>
        </authorList>
    </citation>
    <scope>NUCLEOTIDE SEQUENCE [LARGE SCALE GENOMIC DNA]</scope>
    <source>
        <strain evidence="12 13">LMG 24078</strain>
    </source>
</reference>
<dbReference type="InterPro" id="IPR006096">
    <property type="entry name" value="Glu/Leu/Phe/Val/Trp_DH_C"/>
</dbReference>